<sequence>MRNMLQQHQTLRAARSAGKLGDLVKKLVLYLIVIHVCRFSTEILFNQLIECMRVCRYIGTTEKAGFALQEAFKRLNVIVETDLIVRAVALGVGATIVMDLWAIMLKRVFAIPSLDYRVVGRWILHMPQGKFKHNNIMQAEPMIGEKAIGWIVHYATGVLFAGILLLCTGIGWVQQPTFWPALLAGLLSMAAPFFIMQPCFGFGIAASKTPAPGTARFRSLMAHSVFGIGLYLAALVSSSFM</sequence>
<evidence type="ECO:0008006" key="4">
    <source>
        <dbReference type="Google" id="ProtNLM"/>
    </source>
</evidence>
<evidence type="ECO:0000256" key="1">
    <source>
        <dbReference type="SAM" id="Phobius"/>
    </source>
</evidence>
<protein>
    <recommendedName>
        <fullName evidence="4">DUF2938 domain-containing protein</fullName>
    </recommendedName>
</protein>
<reference evidence="2 3" key="1">
    <citation type="journal article" date="2019" name="Int. J. Syst. Evol. Microbiol.">
        <title>The Global Catalogue of Microorganisms (GCM) 10K type strain sequencing project: providing services to taxonomists for standard genome sequencing and annotation.</title>
        <authorList>
            <consortium name="The Broad Institute Genomics Platform"/>
            <consortium name="The Broad Institute Genome Sequencing Center for Infectious Disease"/>
            <person name="Wu L."/>
            <person name="Ma J."/>
        </authorList>
    </citation>
    <scope>NUCLEOTIDE SEQUENCE [LARGE SCALE GENOMIC DNA]</scope>
    <source>
        <strain evidence="2 3">JCM 15115</strain>
    </source>
</reference>
<evidence type="ECO:0000313" key="2">
    <source>
        <dbReference type="EMBL" id="GAA0605075.1"/>
    </source>
</evidence>
<keyword evidence="3" id="KW-1185">Reference proteome</keyword>
<keyword evidence="1" id="KW-0472">Membrane</keyword>
<keyword evidence="1" id="KW-1133">Transmembrane helix</keyword>
<dbReference type="InterPro" id="IPR021329">
    <property type="entry name" value="DUF2938"/>
</dbReference>
<proteinExistence type="predicted"/>
<feature type="transmembrane region" description="Helical" evidence="1">
    <location>
        <begin position="147"/>
        <end position="172"/>
    </location>
</feature>
<gene>
    <name evidence="2" type="ORF">GCM10008943_20810</name>
</gene>
<keyword evidence="1" id="KW-0812">Transmembrane</keyword>
<feature type="transmembrane region" description="Helical" evidence="1">
    <location>
        <begin position="178"/>
        <end position="200"/>
    </location>
</feature>
<name>A0ABN1G6G8_9HYPH</name>
<comment type="caution">
    <text evidence="2">The sequence shown here is derived from an EMBL/GenBank/DDBJ whole genome shotgun (WGS) entry which is preliminary data.</text>
</comment>
<dbReference type="Pfam" id="PF11158">
    <property type="entry name" value="DUF2938"/>
    <property type="match status" value="1"/>
</dbReference>
<dbReference type="Proteomes" id="UP001424441">
    <property type="component" value="Unassembled WGS sequence"/>
</dbReference>
<organism evidence="2 3">
    <name type="scientific">Paenochrobactrum glaciei</name>
    <dbReference type="NCBI Taxonomy" id="486407"/>
    <lineage>
        <taxon>Bacteria</taxon>
        <taxon>Pseudomonadati</taxon>
        <taxon>Pseudomonadota</taxon>
        <taxon>Alphaproteobacteria</taxon>
        <taxon>Hyphomicrobiales</taxon>
        <taxon>Brucellaceae</taxon>
        <taxon>Paenochrobactrum</taxon>
    </lineage>
</organism>
<dbReference type="EMBL" id="BAAADE010000003">
    <property type="protein sequence ID" value="GAA0605075.1"/>
    <property type="molecule type" value="Genomic_DNA"/>
</dbReference>
<feature type="transmembrane region" description="Helical" evidence="1">
    <location>
        <begin position="220"/>
        <end position="240"/>
    </location>
</feature>
<accession>A0ABN1G6G8</accession>
<evidence type="ECO:0000313" key="3">
    <source>
        <dbReference type="Proteomes" id="UP001424441"/>
    </source>
</evidence>
<feature type="transmembrane region" description="Helical" evidence="1">
    <location>
        <begin position="83"/>
        <end position="103"/>
    </location>
</feature>